<gene>
    <name evidence="3" type="ORF">Q8F55_001078</name>
</gene>
<keyword evidence="2" id="KW-0812">Transmembrane</keyword>
<reference evidence="3 4" key="1">
    <citation type="submission" date="2023-08" db="EMBL/GenBank/DDBJ databases">
        <title>Annotated Genome Sequence of Vanrija albida AlHP1.</title>
        <authorList>
            <person name="Herzog R."/>
        </authorList>
    </citation>
    <scope>NUCLEOTIDE SEQUENCE [LARGE SCALE GENOMIC DNA]</scope>
    <source>
        <strain evidence="3 4">AlHP1</strain>
    </source>
</reference>
<proteinExistence type="predicted"/>
<dbReference type="GeneID" id="95982121"/>
<keyword evidence="4" id="KW-1185">Reference proteome</keyword>
<name>A0ABR3QF40_9TREE</name>
<protein>
    <submittedName>
        <fullName evidence="3">Uncharacterized protein</fullName>
    </submittedName>
</protein>
<keyword evidence="2" id="KW-1133">Transmembrane helix</keyword>
<evidence type="ECO:0000313" key="4">
    <source>
        <dbReference type="Proteomes" id="UP001565368"/>
    </source>
</evidence>
<feature type="region of interest" description="Disordered" evidence="1">
    <location>
        <begin position="1"/>
        <end position="25"/>
    </location>
</feature>
<dbReference type="EMBL" id="JBBXJM010000001">
    <property type="protein sequence ID" value="KAL1413319.1"/>
    <property type="molecule type" value="Genomic_DNA"/>
</dbReference>
<evidence type="ECO:0000256" key="2">
    <source>
        <dbReference type="SAM" id="Phobius"/>
    </source>
</evidence>
<keyword evidence="2" id="KW-0472">Membrane</keyword>
<feature type="transmembrane region" description="Helical" evidence="2">
    <location>
        <begin position="131"/>
        <end position="150"/>
    </location>
</feature>
<accession>A0ABR3QF40</accession>
<feature type="transmembrane region" description="Helical" evidence="2">
    <location>
        <begin position="162"/>
        <end position="184"/>
    </location>
</feature>
<feature type="transmembrane region" description="Helical" evidence="2">
    <location>
        <begin position="204"/>
        <end position="223"/>
    </location>
</feature>
<feature type="transmembrane region" description="Helical" evidence="2">
    <location>
        <begin position="55"/>
        <end position="77"/>
    </location>
</feature>
<organism evidence="3 4">
    <name type="scientific">Vanrija albida</name>
    <dbReference type="NCBI Taxonomy" id="181172"/>
    <lineage>
        <taxon>Eukaryota</taxon>
        <taxon>Fungi</taxon>
        <taxon>Dikarya</taxon>
        <taxon>Basidiomycota</taxon>
        <taxon>Agaricomycotina</taxon>
        <taxon>Tremellomycetes</taxon>
        <taxon>Trichosporonales</taxon>
        <taxon>Trichosporonaceae</taxon>
        <taxon>Vanrija</taxon>
    </lineage>
</organism>
<comment type="caution">
    <text evidence="3">The sequence shown here is derived from an EMBL/GenBank/DDBJ whole genome shotgun (WGS) entry which is preliminary data.</text>
</comment>
<sequence length="257" mass="27681">MAAPTMTKEAPTMTKETPTMTKEERELDLERERAQQYDHATRHELAIHPAADGPYIAWALTATSVLCLVAATLSAPFTKLSLLSTPVPIGLWGHCNAYARSSSCELTWPWPSVRGGEVLAYTSAFGRVTSWTNLAVPICALVQLAALAALHRDSSRGRWAAYPTTSVVASAVAMFTFVAVYTSYIRAAALLSLDTNIPGAVNPGPGLTAILTGCVFALVAHPLSSLETRGLDWVIDHLAGPDWHPEERAVQLETEQV</sequence>
<feature type="compositionally biased region" description="Low complexity" evidence="1">
    <location>
        <begin position="1"/>
        <end position="20"/>
    </location>
</feature>
<evidence type="ECO:0000256" key="1">
    <source>
        <dbReference type="SAM" id="MobiDB-lite"/>
    </source>
</evidence>
<evidence type="ECO:0000313" key="3">
    <source>
        <dbReference type="EMBL" id="KAL1413319.1"/>
    </source>
</evidence>
<dbReference type="RefSeq" id="XP_069213263.1">
    <property type="nucleotide sequence ID" value="XM_069349719.1"/>
</dbReference>
<dbReference type="Proteomes" id="UP001565368">
    <property type="component" value="Unassembled WGS sequence"/>
</dbReference>